<evidence type="ECO:0000313" key="1">
    <source>
        <dbReference type="EMBL" id="ETZ04387.1"/>
    </source>
</evidence>
<gene>
    <name evidence="1" type="ORF">K737_301224</name>
</gene>
<reference evidence="1 2" key="1">
    <citation type="journal article" date="2013" name="Genome Announc.">
        <title>Draft Genome Sequence of Holospora undulata Strain HU1, a Micronucleus-Specific Symbiont of the Ciliate Paramecium caudatum.</title>
        <authorList>
            <person name="Dohra H."/>
            <person name="Suzuki H."/>
            <person name="Suzuki T."/>
            <person name="Tanaka K."/>
            <person name="Fujishima M."/>
        </authorList>
    </citation>
    <scope>NUCLEOTIDE SEQUENCE [LARGE SCALE GENOMIC DNA]</scope>
    <source>
        <strain evidence="1 2">HU1</strain>
    </source>
</reference>
<dbReference type="EMBL" id="ARPM03000202">
    <property type="protein sequence ID" value="ETZ04387.1"/>
    <property type="molecule type" value="Genomic_DNA"/>
</dbReference>
<comment type="caution">
    <text evidence="1">The sequence shown here is derived from an EMBL/GenBank/DDBJ whole genome shotgun (WGS) entry which is preliminary data.</text>
</comment>
<dbReference type="Proteomes" id="UP000026922">
    <property type="component" value="Unassembled WGS sequence"/>
</dbReference>
<dbReference type="AlphaFoldDB" id="A0A061JGL8"/>
<sequence length="69" mass="8098">MMQDLTRLQNPNVIESLEYETIFSHMKQELIRLDPTFSALLESDPAMKILEIAAWREPLLRQRVNDAAR</sequence>
<evidence type="ECO:0000313" key="2">
    <source>
        <dbReference type="Proteomes" id="UP000026922"/>
    </source>
</evidence>
<keyword evidence="2" id="KW-1185">Reference proteome</keyword>
<organism evidence="1 2">
    <name type="scientific">Holospora undulata HU1</name>
    <dbReference type="NCBI Taxonomy" id="1321371"/>
    <lineage>
        <taxon>Bacteria</taxon>
        <taxon>Pseudomonadati</taxon>
        <taxon>Pseudomonadota</taxon>
        <taxon>Alphaproteobacteria</taxon>
        <taxon>Holosporales</taxon>
        <taxon>Holosporaceae</taxon>
        <taxon>Holospora</taxon>
    </lineage>
</organism>
<name>A0A061JGL8_9PROT</name>
<protein>
    <submittedName>
        <fullName evidence="1">Baseplate assembly protein J</fullName>
    </submittedName>
</protein>
<accession>A0A061JGL8</accession>
<proteinExistence type="predicted"/>